<dbReference type="RefSeq" id="WP_079648355.1">
    <property type="nucleotide sequence ID" value="NZ_FUYM01000004.1"/>
</dbReference>
<evidence type="ECO:0000313" key="2">
    <source>
        <dbReference type="EMBL" id="SKB65369.1"/>
    </source>
</evidence>
<proteinExistence type="predicted"/>
<sequence length="318" mass="33739">MDSALLCASHTPLMREADVAPLIAAAVRDGFSALAEAVRRFDPELIIQFSPDHFNGFFYDLMPSFCVAAAAVSIGDWGTASGPLAVPEEQAHALAAFVQGQDVDIALSYRMMVDHGTTQIWEEMFGAFGELPILPIFVNAIAPPLPSYRRARLLGEAVGRFAATTGRRVLFAASGGLSHDPPIPVLAGADPDLRARLIDGRNPSADARAARQARVRAAGLAAALGTGDAKPLNPAWDRHVLDLLVRERVEAFDRFDTAEVARVAGRAANETLAWIAAAAAHAVAGPSRREVIFYQPIDGWMAGMAMLFGTTGTGPAEA</sequence>
<accession>A0A1T5D129</accession>
<reference evidence="3" key="1">
    <citation type="submission" date="2017-02" db="EMBL/GenBank/DDBJ databases">
        <authorList>
            <person name="Varghese N."/>
            <person name="Submissions S."/>
        </authorList>
    </citation>
    <scope>NUCLEOTIDE SEQUENCE [LARGE SCALE GENOMIC DNA]</scope>
    <source>
        <strain evidence="3">UM2</strain>
    </source>
</reference>
<dbReference type="AlphaFoldDB" id="A0A1T5D129"/>
<keyword evidence="3" id="KW-1185">Reference proteome</keyword>
<evidence type="ECO:0000259" key="1">
    <source>
        <dbReference type="Pfam" id="PF02900"/>
    </source>
</evidence>
<dbReference type="InterPro" id="IPR004183">
    <property type="entry name" value="Xdiol_dOase_suB"/>
</dbReference>
<dbReference type="Gene3D" id="3.40.830.10">
    <property type="entry name" value="LigB-like"/>
    <property type="match status" value="1"/>
</dbReference>
<organism evidence="2 3">
    <name type="scientific">Rhizorhabdus histidinilytica</name>
    <dbReference type="NCBI Taxonomy" id="439228"/>
    <lineage>
        <taxon>Bacteria</taxon>
        <taxon>Pseudomonadati</taxon>
        <taxon>Pseudomonadota</taxon>
        <taxon>Alphaproteobacteria</taxon>
        <taxon>Sphingomonadales</taxon>
        <taxon>Sphingomonadaceae</taxon>
        <taxon>Rhizorhabdus</taxon>
    </lineage>
</organism>
<dbReference type="NCBIfam" id="NF009910">
    <property type="entry name" value="PRK13370.1-4"/>
    <property type="match status" value="1"/>
</dbReference>
<dbReference type="EMBL" id="FUYM01000004">
    <property type="protein sequence ID" value="SKB65369.1"/>
    <property type="molecule type" value="Genomic_DNA"/>
</dbReference>
<dbReference type="Proteomes" id="UP000189818">
    <property type="component" value="Unassembled WGS sequence"/>
</dbReference>
<dbReference type="Pfam" id="PF02900">
    <property type="entry name" value="LigB"/>
    <property type="match status" value="1"/>
</dbReference>
<dbReference type="GO" id="GO:0008198">
    <property type="term" value="F:ferrous iron binding"/>
    <property type="evidence" value="ECO:0007669"/>
    <property type="project" value="InterPro"/>
</dbReference>
<gene>
    <name evidence="2" type="ORF">SAMN06295920_104475</name>
</gene>
<keyword evidence="2" id="KW-0223">Dioxygenase</keyword>
<dbReference type="OrthoDB" id="8673673at2"/>
<dbReference type="SUPFAM" id="SSF53213">
    <property type="entry name" value="LigB-like"/>
    <property type="match status" value="1"/>
</dbReference>
<keyword evidence="2" id="KW-0560">Oxidoreductase</keyword>
<feature type="domain" description="Extradiol ring-cleavage dioxygenase class III enzyme subunit B" evidence="1">
    <location>
        <begin position="6"/>
        <end position="303"/>
    </location>
</feature>
<dbReference type="STRING" id="439228.SAMN06295920_104475"/>
<dbReference type="GO" id="GO:0016702">
    <property type="term" value="F:oxidoreductase activity, acting on single donors with incorporation of molecular oxygen, incorporation of two atoms of oxygen"/>
    <property type="evidence" value="ECO:0007669"/>
    <property type="project" value="UniProtKB-ARBA"/>
</dbReference>
<evidence type="ECO:0000313" key="3">
    <source>
        <dbReference type="Proteomes" id="UP000189818"/>
    </source>
</evidence>
<protein>
    <submittedName>
        <fullName evidence="2">2,3-dihydroxyphenylpropionate 1,2-dioxygenase</fullName>
    </submittedName>
</protein>
<name>A0A1T5D129_9SPHN</name>